<gene>
    <name evidence="2" type="ORF">PS273GM_10135</name>
</gene>
<dbReference type="RefSeq" id="WP_045430986.1">
    <property type="nucleotide sequence ID" value="NZ_CP015641.1"/>
</dbReference>
<proteinExistence type="predicted"/>
<dbReference type="InterPro" id="IPR032710">
    <property type="entry name" value="NTF2-like_dom_sf"/>
</dbReference>
<feature type="signal peptide" evidence="1">
    <location>
        <begin position="1"/>
        <end position="21"/>
    </location>
</feature>
<dbReference type="OrthoDB" id="8902994at2"/>
<reference evidence="2 3" key="1">
    <citation type="submission" date="2016-05" db="EMBL/GenBank/DDBJ databases">
        <title>Genome sequence of Pseudomonas stutzeri 273 and identification of the exopolysaccharide biosynthesis locus.</title>
        <authorList>
            <person name="Wu S."/>
            <person name="Sun C."/>
        </authorList>
    </citation>
    <scope>NUCLEOTIDE SEQUENCE [LARGE SCALE GENOMIC DNA]</scope>
    <source>
        <strain evidence="2 3">273</strain>
    </source>
</reference>
<organism evidence="2 3">
    <name type="scientific">Stutzerimonas stutzeri</name>
    <name type="common">Pseudomonas stutzeri</name>
    <dbReference type="NCBI Taxonomy" id="316"/>
    <lineage>
        <taxon>Bacteria</taxon>
        <taxon>Pseudomonadati</taxon>
        <taxon>Pseudomonadota</taxon>
        <taxon>Gammaproteobacteria</taxon>
        <taxon>Pseudomonadales</taxon>
        <taxon>Pseudomonadaceae</taxon>
        <taxon>Stutzerimonas</taxon>
    </lineage>
</organism>
<dbReference type="SUPFAM" id="SSF54427">
    <property type="entry name" value="NTF2-like"/>
    <property type="match status" value="1"/>
</dbReference>
<protein>
    <recommendedName>
        <fullName evidence="4">SnoaL-like domain-containing protein</fullName>
    </recommendedName>
</protein>
<evidence type="ECO:0008006" key="4">
    <source>
        <dbReference type="Google" id="ProtNLM"/>
    </source>
</evidence>
<dbReference type="AlphaFoldDB" id="A0A172WPQ4"/>
<accession>A0A172WPQ4</accession>
<dbReference type="Gene3D" id="3.10.450.50">
    <property type="match status" value="1"/>
</dbReference>
<evidence type="ECO:0000313" key="2">
    <source>
        <dbReference type="EMBL" id="ANF25481.1"/>
    </source>
</evidence>
<evidence type="ECO:0000313" key="3">
    <source>
        <dbReference type="Proteomes" id="UP000077787"/>
    </source>
</evidence>
<keyword evidence="1" id="KW-0732">Signal</keyword>
<dbReference type="EMBL" id="CP015641">
    <property type="protein sequence ID" value="ANF25481.1"/>
    <property type="molecule type" value="Genomic_DNA"/>
</dbReference>
<feature type="chain" id="PRO_5008002805" description="SnoaL-like domain-containing protein" evidence="1">
    <location>
        <begin position="22"/>
        <end position="135"/>
    </location>
</feature>
<sequence length="135" mass="14746">MNIKALPMTLFLLASAGLAQAGTAEDDARLHIRAIAENDLPALLGQYAPYAHLSWKGGPLQGSYDGTDSIEKVWQKFVEGQGPLSANIEELVEKASVDETTVSARVLYKGQKELQVIQTMTYRKGQLADEVWAVK</sequence>
<dbReference type="Proteomes" id="UP000077787">
    <property type="component" value="Chromosome"/>
</dbReference>
<evidence type="ECO:0000256" key="1">
    <source>
        <dbReference type="SAM" id="SignalP"/>
    </source>
</evidence>
<name>A0A172WPQ4_STUST</name>